<sequence>MPEILRPQPASDATGFLAGPLGLRLDEVFLPLKSLSAAPKVLDTILEFGQVRQTDDLLLLRFWPDVIWASGSLSDPAVHVTEIGHGTTHFRLRGVEALHFLSNYTRADLFAAKLLQARAIRTSLNHYDCVIWWANTRDIHLIVDRSVAQSFADHLQTLAQRHDCTDPLTLPRPVAPDAPDRRG</sequence>
<evidence type="ECO:0000313" key="2">
    <source>
        <dbReference type="Proteomes" id="UP000252706"/>
    </source>
</evidence>
<protein>
    <recommendedName>
        <fullName evidence="3">Sarcosine oxidase subunit gamma</fullName>
    </recommendedName>
</protein>
<comment type="caution">
    <text evidence="1">The sequence shown here is derived from an EMBL/GenBank/DDBJ whole genome shotgun (WGS) entry which is preliminary data.</text>
</comment>
<proteinExistence type="predicted"/>
<dbReference type="EMBL" id="QOCE01000034">
    <property type="protein sequence ID" value="RBW53614.1"/>
    <property type="molecule type" value="Genomic_DNA"/>
</dbReference>
<evidence type="ECO:0000313" key="1">
    <source>
        <dbReference type="EMBL" id="RBW53614.1"/>
    </source>
</evidence>
<dbReference type="Proteomes" id="UP000252706">
    <property type="component" value="Unassembled WGS sequence"/>
</dbReference>
<evidence type="ECO:0008006" key="3">
    <source>
        <dbReference type="Google" id="ProtNLM"/>
    </source>
</evidence>
<organism evidence="1 2">
    <name type="scientific">Phaeobacter gallaeciensis</name>
    <dbReference type="NCBI Taxonomy" id="60890"/>
    <lineage>
        <taxon>Bacteria</taxon>
        <taxon>Pseudomonadati</taxon>
        <taxon>Pseudomonadota</taxon>
        <taxon>Alphaproteobacteria</taxon>
        <taxon>Rhodobacterales</taxon>
        <taxon>Roseobacteraceae</taxon>
        <taxon>Phaeobacter</taxon>
    </lineage>
</organism>
<dbReference type="InterPro" id="IPR027266">
    <property type="entry name" value="TrmE/GcvT-like"/>
</dbReference>
<dbReference type="RefSeq" id="WP_113824091.1">
    <property type="nucleotide sequence ID" value="NZ_QOCE01000034.1"/>
</dbReference>
<dbReference type="Gene3D" id="3.30.1360.120">
    <property type="entry name" value="Probable tRNA modification gtpase trme, domain 1"/>
    <property type="match status" value="1"/>
</dbReference>
<reference evidence="1 2" key="1">
    <citation type="submission" date="2018-07" db="EMBL/GenBank/DDBJ databases">
        <title>Modular assembly of carbohydrate-degrading microbial communities in the ocean.</title>
        <authorList>
            <person name="Enke T.N."/>
            <person name="Datta M.S."/>
            <person name="Schwartzman J.A."/>
            <person name="Cermak N."/>
            <person name="Schmitz D.A."/>
            <person name="Barrere J."/>
            <person name="Cordero O.X."/>
        </authorList>
    </citation>
    <scope>NUCLEOTIDE SEQUENCE [LARGE SCALE GENOMIC DNA]</scope>
    <source>
        <strain evidence="1 2">C3M10</strain>
    </source>
</reference>
<name>A0A366WUP9_9RHOB</name>
<accession>A0A366WUP9</accession>
<dbReference type="OrthoDB" id="7834102at2"/>
<gene>
    <name evidence="1" type="ORF">DS909_14005</name>
</gene>
<dbReference type="AlphaFoldDB" id="A0A366WUP9"/>